<gene>
    <name evidence="1" type="ORF">GBAR_LOCUS11857</name>
</gene>
<dbReference type="AlphaFoldDB" id="A0AA35RXV7"/>
<dbReference type="InterPro" id="IPR029045">
    <property type="entry name" value="ClpP/crotonase-like_dom_sf"/>
</dbReference>
<keyword evidence="2" id="KW-1185">Reference proteome</keyword>
<dbReference type="Proteomes" id="UP001174909">
    <property type="component" value="Unassembled WGS sequence"/>
</dbReference>
<proteinExistence type="predicted"/>
<reference evidence="1" key="1">
    <citation type="submission" date="2023-03" db="EMBL/GenBank/DDBJ databases">
        <authorList>
            <person name="Steffen K."/>
            <person name="Cardenas P."/>
        </authorList>
    </citation>
    <scope>NUCLEOTIDE SEQUENCE</scope>
</reference>
<evidence type="ECO:0000313" key="1">
    <source>
        <dbReference type="EMBL" id="CAI8019783.1"/>
    </source>
</evidence>
<comment type="caution">
    <text evidence="1">The sequence shown here is derived from an EMBL/GenBank/DDBJ whole genome shotgun (WGS) entry which is preliminary data.</text>
</comment>
<dbReference type="SUPFAM" id="SSF52096">
    <property type="entry name" value="ClpP/crotonase"/>
    <property type="match status" value="1"/>
</dbReference>
<sequence length="110" mass="12250">MASAAASLRALLPVLRRAGTGVVRCRQLSTGRVAMGEGLAVSDYDYGTLAVSQPRQWVVEVRLNRPEKRNAMNQAFWRSVCVCVSYCPSYVIVYKSDAKYTCTTYLLVHK</sequence>
<evidence type="ECO:0000313" key="2">
    <source>
        <dbReference type="Proteomes" id="UP001174909"/>
    </source>
</evidence>
<organism evidence="1 2">
    <name type="scientific">Geodia barretti</name>
    <name type="common">Barrett's horny sponge</name>
    <dbReference type="NCBI Taxonomy" id="519541"/>
    <lineage>
        <taxon>Eukaryota</taxon>
        <taxon>Metazoa</taxon>
        <taxon>Porifera</taxon>
        <taxon>Demospongiae</taxon>
        <taxon>Heteroscleromorpha</taxon>
        <taxon>Tetractinellida</taxon>
        <taxon>Astrophorina</taxon>
        <taxon>Geodiidae</taxon>
        <taxon>Geodia</taxon>
    </lineage>
</organism>
<protein>
    <submittedName>
        <fullName evidence="1">Delta(3,5)-Delta(2,4)-dienoyl-CoA isomerase, mitochondrial</fullName>
    </submittedName>
</protein>
<dbReference type="EMBL" id="CASHTH010001776">
    <property type="protein sequence ID" value="CAI8019783.1"/>
    <property type="molecule type" value="Genomic_DNA"/>
</dbReference>
<name>A0AA35RXV7_GEOBA</name>
<keyword evidence="1" id="KW-0413">Isomerase</keyword>
<dbReference type="GO" id="GO:0016853">
    <property type="term" value="F:isomerase activity"/>
    <property type="evidence" value="ECO:0007669"/>
    <property type="project" value="UniProtKB-KW"/>
</dbReference>
<accession>A0AA35RXV7</accession>
<dbReference type="Gene3D" id="3.90.226.10">
    <property type="entry name" value="2-enoyl-CoA Hydratase, Chain A, domain 1"/>
    <property type="match status" value="1"/>
</dbReference>